<evidence type="ECO:0000313" key="2">
    <source>
        <dbReference type="Proteomes" id="UP001497512"/>
    </source>
</evidence>
<protein>
    <submittedName>
        <fullName evidence="1">Uncharacterized protein</fullName>
    </submittedName>
</protein>
<proteinExistence type="predicted"/>
<dbReference type="PANTHER" id="PTHR33181">
    <property type="entry name" value="OS01G0778500 PROTEIN"/>
    <property type="match status" value="1"/>
</dbReference>
<gene>
    <name evidence="1" type="ORF">CSSPTR1EN2_LOCUS4568</name>
</gene>
<accession>A0ABP0TK68</accession>
<evidence type="ECO:0000313" key="1">
    <source>
        <dbReference type="EMBL" id="CAK9198701.1"/>
    </source>
</evidence>
<sequence>MAGWLRQVTSPFRRMWDVVLTRLHPHKRKRAGNGMRKLYNDVVSCGYEDVHVMWSMLQHPAYPALDSPKGGRSLSRDYALV</sequence>
<dbReference type="PANTHER" id="PTHR33181:SF59">
    <property type="entry name" value="OVATE FAMILY PROTEIN"/>
    <property type="match status" value="1"/>
</dbReference>
<dbReference type="Proteomes" id="UP001497512">
    <property type="component" value="Chromosome 12"/>
</dbReference>
<name>A0ABP0TK68_9BRYO</name>
<organism evidence="1 2">
    <name type="scientific">Sphagnum troendelagicum</name>
    <dbReference type="NCBI Taxonomy" id="128251"/>
    <lineage>
        <taxon>Eukaryota</taxon>
        <taxon>Viridiplantae</taxon>
        <taxon>Streptophyta</taxon>
        <taxon>Embryophyta</taxon>
        <taxon>Bryophyta</taxon>
        <taxon>Sphagnophytina</taxon>
        <taxon>Sphagnopsida</taxon>
        <taxon>Sphagnales</taxon>
        <taxon>Sphagnaceae</taxon>
        <taxon>Sphagnum</taxon>
    </lineage>
</organism>
<dbReference type="EMBL" id="OZ019904">
    <property type="protein sequence ID" value="CAK9198701.1"/>
    <property type="molecule type" value="Genomic_DNA"/>
</dbReference>
<reference evidence="1" key="1">
    <citation type="submission" date="2024-02" db="EMBL/GenBank/DDBJ databases">
        <authorList>
            <consortium name="ELIXIR-Norway"/>
            <consortium name="Elixir Norway"/>
        </authorList>
    </citation>
    <scope>NUCLEOTIDE SEQUENCE</scope>
</reference>
<keyword evidence="2" id="KW-1185">Reference proteome</keyword>